<keyword evidence="8 17" id="KW-0813">Transport</keyword>
<reference evidence="24" key="2">
    <citation type="submission" date="2021-04" db="EMBL/GenBank/DDBJ databases">
        <authorList>
            <person name="Gilroy R."/>
        </authorList>
    </citation>
    <scope>NUCLEOTIDE SEQUENCE</scope>
    <source>
        <strain evidence="24">CHK188-5543</strain>
    </source>
</reference>
<feature type="domain" description="PEP-utilising enzyme mobile" evidence="21">
    <location>
        <begin position="153"/>
        <end position="225"/>
    </location>
</feature>
<dbReference type="GO" id="GO:0009401">
    <property type="term" value="P:phosphoenolpyruvate-dependent sugar phosphotransferase system"/>
    <property type="evidence" value="ECO:0007669"/>
    <property type="project" value="UniProtKB-KW"/>
</dbReference>
<dbReference type="PIRSF" id="PIRSF000732">
    <property type="entry name" value="PTS_enzyme_I"/>
    <property type="match status" value="1"/>
</dbReference>
<dbReference type="SUPFAM" id="SSF51621">
    <property type="entry name" value="Phosphoenolpyruvate/pyruvate domain"/>
    <property type="match status" value="1"/>
</dbReference>
<feature type="binding site" evidence="19">
    <location>
        <position position="332"/>
    </location>
    <ligand>
        <name>phosphoenolpyruvate</name>
        <dbReference type="ChEBI" id="CHEBI:58702"/>
    </ligand>
</feature>
<keyword evidence="15 17" id="KW-0460">Magnesium</keyword>
<feature type="domain" description="Phosphotransferase system enzyme I N-terminal" evidence="23">
    <location>
        <begin position="5"/>
        <end position="126"/>
    </location>
</feature>
<feature type="binding site" evidence="19">
    <location>
        <position position="296"/>
    </location>
    <ligand>
        <name>phosphoenolpyruvate</name>
        <dbReference type="ChEBI" id="CHEBI:58702"/>
    </ligand>
</feature>
<dbReference type="InterPro" id="IPR000121">
    <property type="entry name" value="PEP_util_C"/>
</dbReference>
<feature type="active site" description="Tele-phosphohistidine intermediate" evidence="18">
    <location>
        <position position="189"/>
    </location>
</feature>
<sequence>MERFNGIAASRGVAIGKLHFFDNCQRPVQLARSDSPERELERFESARLRALKTLDDLHTQAVERVGPEDSMIFGVQQALLNDRDYISGVRDLINQEHYVAEYAVQRTGERLAQMISQLDNVYLQERSSDLLDISGRVVRQLNGELARDLSDIQGQVVLVAQDLLPSETVQLDQSKVQAFVTGGGSRTSHASILSRTMGIPAVVGLQEQLSQLRDGALVVVDGFQGVVIQDPDEATLEEYLGKQQSFLEYRRQLKRLKGAESRTLDGKKVVLCCNVNQPSEVRLVLENDGEGIGLYRSEMLCLEREEFPSEEVQFQAYREILEGMSSRRVVIRTMDLGADKKLPYLPLPAEQNPAMGCRGIRLSLQYPDYFKQQLRALLRASVYGKLAIIFPMISTLEEVREAKRLLWEVEAQLRSEGLRMERPVELGVMIETPAAALISDMLAREVDFFSIGTNDLTQYVMAADRNNSRIDSTLNDPCHPAVLRLVRIAAENARARGIWCGVCGESAADVRLTETFLRMGISELSVAPASILELRKHIRSIDLSAQPQRCPEPV</sequence>
<accession>A0A9D1WQ67</accession>
<feature type="binding site" evidence="20">
    <location>
        <position position="455"/>
    </location>
    <ligand>
        <name>Mg(2+)</name>
        <dbReference type="ChEBI" id="CHEBI:18420"/>
    </ligand>
</feature>
<evidence type="ECO:0000256" key="13">
    <source>
        <dbReference type="ARBA" id="ARBA00022723"/>
    </source>
</evidence>
<feature type="domain" description="PEP-utilising enzyme C-terminal" evidence="22">
    <location>
        <begin position="251"/>
        <end position="542"/>
    </location>
</feature>
<dbReference type="InterPro" id="IPR008279">
    <property type="entry name" value="PEP-util_enz_mobile_dom"/>
</dbReference>
<comment type="catalytic activity">
    <reaction evidence="1 17">
        <text>L-histidyl-[protein] + phosphoenolpyruvate = N(pros)-phospho-L-histidyl-[protein] + pyruvate</text>
        <dbReference type="Rhea" id="RHEA:23880"/>
        <dbReference type="Rhea" id="RHEA-COMP:9745"/>
        <dbReference type="Rhea" id="RHEA-COMP:9746"/>
        <dbReference type="ChEBI" id="CHEBI:15361"/>
        <dbReference type="ChEBI" id="CHEBI:29979"/>
        <dbReference type="ChEBI" id="CHEBI:58702"/>
        <dbReference type="ChEBI" id="CHEBI:64837"/>
        <dbReference type="EC" id="2.7.3.9"/>
    </reaction>
</comment>
<dbReference type="NCBIfam" id="TIGR01417">
    <property type="entry name" value="PTS_I_fam"/>
    <property type="match status" value="1"/>
</dbReference>
<dbReference type="InterPro" id="IPR008731">
    <property type="entry name" value="PTS_EIN"/>
</dbReference>
<dbReference type="Proteomes" id="UP000886800">
    <property type="component" value="Unassembled WGS sequence"/>
</dbReference>
<dbReference type="Gene3D" id="3.50.30.10">
    <property type="entry name" value="Phosphohistidine domain"/>
    <property type="match status" value="1"/>
</dbReference>
<evidence type="ECO:0000256" key="14">
    <source>
        <dbReference type="ARBA" id="ARBA00022777"/>
    </source>
</evidence>
<organism evidence="24 25">
    <name type="scientific">Candidatus Anaerotruncus excrementipullorum</name>
    <dbReference type="NCBI Taxonomy" id="2838465"/>
    <lineage>
        <taxon>Bacteria</taxon>
        <taxon>Bacillati</taxon>
        <taxon>Bacillota</taxon>
        <taxon>Clostridia</taxon>
        <taxon>Eubacteriales</taxon>
        <taxon>Oscillospiraceae</taxon>
        <taxon>Anaerotruncus</taxon>
    </lineage>
</organism>
<evidence type="ECO:0000256" key="7">
    <source>
        <dbReference type="ARBA" id="ARBA00016544"/>
    </source>
</evidence>
<dbReference type="EMBL" id="DXES01000058">
    <property type="protein sequence ID" value="HIX65162.1"/>
    <property type="molecule type" value="Genomic_DNA"/>
</dbReference>
<dbReference type="GO" id="GO:0016301">
    <property type="term" value="F:kinase activity"/>
    <property type="evidence" value="ECO:0007669"/>
    <property type="project" value="UniProtKB-KW"/>
</dbReference>
<keyword evidence="9 17" id="KW-0963">Cytoplasm</keyword>
<dbReference type="AlphaFoldDB" id="A0A9D1WQ67"/>
<evidence type="ECO:0000256" key="16">
    <source>
        <dbReference type="ARBA" id="ARBA00033235"/>
    </source>
</evidence>
<dbReference type="GO" id="GO:0046872">
    <property type="term" value="F:metal ion binding"/>
    <property type="evidence" value="ECO:0007669"/>
    <property type="project" value="UniProtKB-KW"/>
</dbReference>
<feature type="binding site" evidence="19">
    <location>
        <begin position="454"/>
        <end position="455"/>
    </location>
    <ligand>
        <name>phosphoenolpyruvate</name>
        <dbReference type="ChEBI" id="CHEBI:58702"/>
    </ligand>
</feature>
<feature type="binding site" evidence="19">
    <location>
        <position position="465"/>
    </location>
    <ligand>
        <name>phosphoenolpyruvate</name>
        <dbReference type="ChEBI" id="CHEBI:58702"/>
    </ligand>
</feature>
<comment type="cofactor">
    <cofactor evidence="2 17 20">
        <name>Mg(2+)</name>
        <dbReference type="ChEBI" id="CHEBI:18420"/>
    </cofactor>
</comment>
<evidence type="ECO:0000259" key="21">
    <source>
        <dbReference type="Pfam" id="PF00391"/>
    </source>
</evidence>
<dbReference type="Gene3D" id="3.20.20.60">
    <property type="entry name" value="Phosphoenolpyruvate-binding domains"/>
    <property type="match status" value="1"/>
</dbReference>
<comment type="caution">
    <text evidence="24">The sequence shown here is derived from an EMBL/GenBank/DDBJ whole genome shotgun (WGS) entry which is preliminary data.</text>
</comment>
<feature type="active site" description="Proton donor" evidence="18">
    <location>
        <position position="503"/>
    </location>
</feature>
<evidence type="ECO:0000256" key="12">
    <source>
        <dbReference type="ARBA" id="ARBA00022683"/>
    </source>
</evidence>
<evidence type="ECO:0000256" key="15">
    <source>
        <dbReference type="ARBA" id="ARBA00022842"/>
    </source>
</evidence>
<evidence type="ECO:0000259" key="23">
    <source>
        <dbReference type="Pfam" id="PF05524"/>
    </source>
</evidence>
<evidence type="ECO:0000256" key="3">
    <source>
        <dbReference type="ARBA" id="ARBA00002728"/>
    </source>
</evidence>
<evidence type="ECO:0000256" key="19">
    <source>
        <dbReference type="PIRSR" id="PIRSR000732-2"/>
    </source>
</evidence>
<evidence type="ECO:0000256" key="20">
    <source>
        <dbReference type="PIRSR" id="PIRSR000732-3"/>
    </source>
</evidence>
<evidence type="ECO:0000256" key="10">
    <source>
        <dbReference type="ARBA" id="ARBA00022597"/>
    </source>
</evidence>
<keyword evidence="13 17" id="KW-0479">Metal-binding</keyword>
<evidence type="ECO:0000256" key="1">
    <source>
        <dbReference type="ARBA" id="ARBA00000683"/>
    </source>
</evidence>
<evidence type="ECO:0000259" key="22">
    <source>
        <dbReference type="Pfam" id="PF02896"/>
    </source>
</evidence>
<keyword evidence="10 17" id="KW-0762">Sugar transport</keyword>
<dbReference type="PANTHER" id="PTHR46244:SF3">
    <property type="entry name" value="PHOSPHOENOLPYRUVATE-PROTEIN PHOSPHOTRANSFERASE"/>
    <property type="match status" value="1"/>
</dbReference>
<comment type="similarity">
    <text evidence="5 17">Belongs to the PEP-utilizing enzyme family.</text>
</comment>
<dbReference type="InterPro" id="IPR040442">
    <property type="entry name" value="Pyrv_kinase-like_dom_sf"/>
</dbReference>
<dbReference type="InterPro" id="IPR036637">
    <property type="entry name" value="Phosphohistidine_dom_sf"/>
</dbReference>
<gene>
    <name evidence="24" type="primary">ptsP</name>
    <name evidence="24" type="ORF">H9736_02830</name>
</gene>
<dbReference type="InterPro" id="IPR006318">
    <property type="entry name" value="PTS_EI-like"/>
</dbReference>
<dbReference type="Pfam" id="PF00391">
    <property type="entry name" value="PEP-utilizers"/>
    <property type="match status" value="1"/>
</dbReference>
<dbReference type="EC" id="2.7.3.9" evidence="6 17"/>
<evidence type="ECO:0000256" key="18">
    <source>
        <dbReference type="PIRSR" id="PIRSR000732-1"/>
    </source>
</evidence>
<comment type="function">
    <text evidence="3 17">General (non sugar-specific) component of the phosphoenolpyruvate-dependent sugar phosphotransferase system (sugar PTS). This major carbohydrate active-transport system catalyzes the phosphorylation of incoming sugar substrates concomitantly with their translocation across the cell membrane. Enzyme I transfers the phosphoryl group from phosphoenolpyruvate (PEP) to the phosphoryl carrier protein (HPr).</text>
</comment>
<dbReference type="SUPFAM" id="SSF47831">
    <property type="entry name" value="Enzyme I of the PEP:sugar phosphotransferase system HPr-binding (sub)domain"/>
    <property type="match status" value="1"/>
</dbReference>
<name>A0A9D1WQ67_9FIRM</name>
<dbReference type="Gene3D" id="1.10.274.10">
    <property type="entry name" value="PtsI, HPr-binding domain"/>
    <property type="match status" value="1"/>
</dbReference>
<evidence type="ECO:0000256" key="2">
    <source>
        <dbReference type="ARBA" id="ARBA00001946"/>
    </source>
</evidence>
<dbReference type="Pfam" id="PF05524">
    <property type="entry name" value="PEP-utilisers_N"/>
    <property type="match status" value="1"/>
</dbReference>
<comment type="subcellular location">
    <subcellularLocation>
        <location evidence="4 17">Cytoplasm</location>
    </subcellularLocation>
</comment>
<dbReference type="PROSITE" id="PS00742">
    <property type="entry name" value="PEP_ENZYMES_2"/>
    <property type="match status" value="1"/>
</dbReference>
<dbReference type="Pfam" id="PF02896">
    <property type="entry name" value="PEP-utilizers_C"/>
    <property type="match status" value="1"/>
</dbReference>
<evidence type="ECO:0000313" key="24">
    <source>
        <dbReference type="EMBL" id="HIX65162.1"/>
    </source>
</evidence>
<keyword evidence="11 17" id="KW-0808">Transferase</keyword>
<keyword evidence="12 17" id="KW-0598">Phosphotransferase system</keyword>
<feature type="binding site" evidence="20">
    <location>
        <position position="431"/>
    </location>
    <ligand>
        <name>Mg(2+)</name>
        <dbReference type="ChEBI" id="CHEBI:18420"/>
    </ligand>
</feature>
<proteinExistence type="inferred from homology"/>
<dbReference type="InterPro" id="IPR024692">
    <property type="entry name" value="PTS_EI"/>
</dbReference>
<evidence type="ECO:0000256" key="6">
    <source>
        <dbReference type="ARBA" id="ARBA00012232"/>
    </source>
</evidence>
<dbReference type="InterPro" id="IPR015813">
    <property type="entry name" value="Pyrv/PenolPyrv_kinase-like_dom"/>
</dbReference>
<dbReference type="PRINTS" id="PR01736">
    <property type="entry name" value="PHPHTRNFRASE"/>
</dbReference>
<keyword evidence="14 17" id="KW-0418">Kinase</keyword>
<evidence type="ECO:0000256" key="5">
    <source>
        <dbReference type="ARBA" id="ARBA00007837"/>
    </source>
</evidence>
<dbReference type="GO" id="GO:0005737">
    <property type="term" value="C:cytoplasm"/>
    <property type="evidence" value="ECO:0007669"/>
    <property type="project" value="UniProtKB-SubCell"/>
</dbReference>
<evidence type="ECO:0000256" key="11">
    <source>
        <dbReference type="ARBA" id="ARBA00022679"/>
    </source>
</evidence>
<dbReference type="InterPro" id="IPR036618">
    <property type="entry name" value="PtsI_HPr-bd_sf"/>
</dbReference>
<dbReference type="SUPFAM" id="SSF52009">
    <property type="entry name" value="Phosphohistidine domain"/>
    <property type="match status" value="1"/>
</dbReference>
<dbReference type="PANTHER" id="PTHR46244">
    <property type="entry name" value="PHOSPHOENOLPYRUVATE-PROTEIN PHOSPHOTRANSFERASE"/>
    <property type="match status" value="1"/>
</dbReference>
<evidence type="ECO:0000256" key="4">
    <source>
        <dbReference type="ARBA" id="ARBA00004496"/>
    </source>
</evidence>
<evidence type="ECO:0000256" key="9">
    <source>
        <dbReference type="ARBA" id="ARBA00022490"/>
    </source>
</evidence>
<dbReference type="InterPro" id="IPR050499">
    <property type="entry name" value="PEP-utilizing_PTS_enzyme"/>
</dbReference>
<reference evidence="24" key="1">
    <citation type="journal article" date="2021" name="PeerJ">
        <title>Extensive microbial diversity within the chicken gut microbiome revealed by metagenomics and culture.</title>
        <authorList>
            <person name="Gilroy R."/>
            <person name="Ravi A."/>
            <person name="Getino M."/>
            <person name="Pursley I."/>
            <person name="Horton D.L."/>
            <person name="Alikhan N.F."/>
            <person name="Baker D."/>
            <person name="Gharbi K."/>
            <person name="Hall N."/>
            <person name="Watson M."/>
            <person name="Adriaenssens E.M."/>
            <person name="Foster-Nyarko E."/>
            <person name="Jarju S."/>
            <person name="Secka A."/>
            <person name="Antonio M."/>
            <person name="Oren A."/>
            <person name="Chaudhuri R.R."/>
            <person name="La Ragione R."/>
            <person name="Hildebrand F."/>
            <person name="Pallen M.J."/>
        </authorList>
    </citation>
    <scope>NUCLEOTIDE SEQUENCE</scope>
    <source>
        <strain evidence="24">CHK188-5543</strain>
    </source>
</reference>
<evidence type="ECO:0000256" key="17">
    <source>
        <dbReference type="PIRNR" id="PIRNR000732"/>
    </source>
</evidence>
<dbReference type="GO" id="GO:0008965">
    <property type="term" value="F:phosphoenolpyruvate-protein phosphotransferase activity"/>
    <property type="evidence" value="ECO:0007669"/>
    <property type="project" value="UniProtKB-EC"/>
</dbReference>
<protein>
    <recommendedName>
        <fullName evidence="7 17">Phosphoenolpyruvate-protein phosphotransferase</fullName>
        <ecNumber evidence="6 17">2.7.3.9</ecNumber>
    </recommendedName>
    <alternativeName>
        <fullName evidence="16 17">Phosphotransferase system, enzyme I</fullName>
    </alternativeName>
</protein>
<dbReference type="InterPro" id="IPR023151">
    <property type="entry name" value="PEP_util_CS"/>
</dbReference>
<evidence type="ECO:0000313" key="25">
    <source>
        <dbReference type="Proteomes" id="UP000886800"/>
    </source>
</evidence>
<evidence type="ECO:0000256" key="8">
    <source>
        <dbReference type="ARBA" id="ARBA00022448"/>
    </source>
</evidence>